<proteinExistence type="predicted"/>
<gene>
    <name evidence="1" type="ORF">EVAR_47822_1</name>
</gene>
<comment type="caution">
    <text evidence="1">The sequence shown here is derived from an EMBL/GenBank/DDBJ whole genome shotgun (WGS) entry which is preliminary data.</text>
</comment>
<name>A0A4C1YYH9_EUMVA</name>
<evidence type="ECO:0000313" key="2">
    <source>
        <dbReference type="Proteomes" id="UP000299102"/>
    </source>
</evidence>
<dbReference type="Proteomes" id="UP000299102">
    <property type="component" value="Unassembled WGS sequence"/>
</dbReference>
<dbReference type="AlphaFoldDB" id="A0A4C1YYH9"/>
<accession>A0A4C1YYH9</accession>
<keyword evidence="2" id="KW-1185">Reference proteome</keyword>
<evidence type="ECO:0000313" key="1">
    <source>
        <dbReference type="EMBL" id="GBP80320.1"/>
    </source>
</evidence>
<sequence>MASTLSVTGRPERGKIAPLVAKFMMCGMELILYSTCWEQLGLHTCPNRRYGCWAGTQNGDLHNNHPSADSSEFYNAEPTVTRRRRRAHAPINFHTVSTILFISLSYRKKYSKSFCVAVVPYAYCNSVPKRRQRDLITKTPLSVCLVVRLSISGLYLKTVIGRHLKFSQSMYYYRRYNVK</sequence>
<dbReference type="EMBL" id="BGZK01001456">
    <property type="protein sequence ID" value="GBP80320.1"/>
    <property type="molecule type" value="Genomic_DNA"/>
</dbReference>
<reference evidence="1 2" key="1">
    <citation type="journal article" date="2019" name="Commun. Biol.">
        <title>The bagworm genome reveals a unique fibroin gene that provides high tensile strength.</title>
        <authorList>
            <person name="Kono N."/>
            <person name="Nakamura H."/>
            <person name="Ohtoshi R."/>
            <person name="Tomita M."/>
            <person name="Numata K."/>
            <person name="Arakawa K."/>
        </authorList>
    </citation>
    <scope>NUCLEOTIDE SEQUENCE [LARGE SCALE GENOMIC DNA]</scope>
</reference>
<protein>
    <submittedName>
        <fullName evidence="1">Uncharacterized protein</fullName>
    </submittedName>
</protein>
<organism evidence="1 2">
    <name type="scientific">Eumeta variegata</name>
    <name type="common">Bagworm moth</name>
    <name type="synonym">Eumeta japonica</name>
    <dbReference type="NCBI Taxonomy" id="151549"/>
    <lineage>
        <taxon>Eukaryota</taxon>
        <taxon>Metazoa</taxon>
        <taxon>Ecdysozoa</taxon>
        <taxon>Arthropoda</taxon>
        <taxon>Hexapoda</taxon>
        <taxon>Insecta</taxon>
        <taxon>Pterygota</taxon>
        <taxon>Neoptera</taxon>
        <taxon>Endopterygota</taxon>
        <taxon>Lepidoptera</taxon>
        <taxon>Glossata</taxon>
        <taxon>Ditrysia</taxon>
        <taxon>Tineoidea</taxon>
        <taxon>Psychidae</taxon>
        <taxon>Oiketicinae</taxon>
        <taxon>Eumeta</taxon>
    </lineage>
</organism>